<evidence type="ECO:0000256" key="1">
    <source>
        <dbReference type="SAM" id="MobiDB-lite"/>
    </source>
</evidence>
<comment type="caution">
    <text evidence="2">The sequence shown here is derived from an EMBL/GenBank/DDBJ whole genome shotgun (WGS) entry which is preliminary data.</text>
</comment>
<accession>A0AAW1ZR07</accession>
<feature type="region of interest" description="Disordered" evidence="1">
    <location>
        <begin position="75"/>
        <end position="102"/>
    </location>
</feature>
<feature type="compositionally biased region" description="Basic and acidic residues" evidence="1">
    <location>
        <begin position="83"/>
        <end position="102"/>
    </location>
</feature>
<evidence type="ECO:0000313" key="2">
    <source>
        <dbReference type="EMBL" id="KAK9963726.1"/>
    </source>
</evidence>
<proteinExistence type="predicted"/>
<name>A0AAW1ZR07_CULAL</name>
<dbReference type="EMBL" id="JAWDJR010000014">
    <property type="protein sequence ID" value="KAK9963726.1"/>
    <property type="molecule type" value="Genomic_DNA"/>
</dbReference>
<feature type="region of interest" description="Disordered" evidence="1">
    <location>
        <begin position="1"/>
        <end position="25"/>
    </location>
</feature>
<dbReference type="AlphaFoldDB" id="A0AAW1ZR07"/>
<evidence type="ECO:0000313" key="3">
    <source>
        <dbReference type="Proteomes" id="UP001479290"/>
    </source>
</evidence>
<gene>
    <name evidence="2" type="ORF">ABG768_006892</name>
</gene>
<reference evidence="2 3" key="1">
    <citation type="submission" date="2024-05" db="EMBL/GenBank/DDBJ databases">
        <title>A high-quality chromosomal-level genome assembly of Topmouth culter (Culter alburnus).</title>
        <authorList>
            <person name="Zhao H."/>
        </authorList>
    </citation>
    <scope>NUCLEOTIDE SEQUENCE [LARGE SCALE GENOMIC DNA]</scope>
    <source>
        <strain evidence="2">CATC2023</strain>
        <tissue evidence="2">Muscle</tissue>
    </source>
</reference>
<keyword evidence="3" id="KW-1185">Reference proteome</keyword>
<feature type="compositionally biased region" description="Polar residues" evidence="1">
    <location>
        <begin position="12"/>
        <end position="25"/>
    </location>
</feature>
<dbReference type="Proteomes" id="UP001479290">
    <property type="component" value="Unassembled WGS sequence"/>
</dbReference>
<protein>
    <submittedName>
        <fullName evidence="2">Uncharacterized protein</fullName>
    </submittedName>
</protein>
<organism evidence="2 3">
    <name type="scientific">Culter alburnus</name>
    <name type="common">Topmouth culter</name>
    <dbReference type="NCBI Taxonomy" id="194366"/>
    <lineage>
        <taxon>Eukaryota</taxon>
        <taxon>Metazoa</taxon>
        <taxon>Chordata</taxon>
        <taxon>Craniata</taxon>
        <taxon>Vertebrata</taxon>
        <taxon>Euteleostomi</taxon>
        <taxon>Actinopterygii</taxon>
        <taxon>Neopterygii</taxon>
        <taxon>Teleostei</taxon>
        <taxon>Ostariophysi</taxon>
        <taxon>Cypriniformes</taxon>
        <taxon>Xenocyprididae</taxon>
        <taxon>Xenocypridinae</taxon>
        <taxon>Culter</taxon>
    </lineage>
</organism>
<sequence>MKTAELDIHPSLSLTPPSETGTYSLTITLLPGDRGDTEPANRLPENSAPAFLLAGRSRAHYSINAAVIVSSGHDRANYSPRLCPEEHKQPDNEAKQREKYNK</sequence>